<dbReference type="Pfam" id="PF03466">
    <property type="entry name" value="LysR_substrate"/>
    <property type="match status" value="1"/>
</dbReference>
<evidence type="ECO:0000313" key="6">
    <source>
        <dbReference type="EMBL" id="KZN35777.1"/>
    </source>
</evidence>
<dbReference type="SUPFAM" id="SSF53850">
    <property type="entry name" value="Periplasmic binding protein-like II"/>
    <property type="match status" value="1"/>
</dbReference>
<dbReference type="InterPro" id="IPR005119">
    <property type="entry name" value="LysR_subst-bd"/>
</dbReference>
<comment type="similarity">
    <text evidence="1">Belongs to the LysR transcriptional regulatory family.</text>
</comment>
<keyword evidence="3" id="KW-0238">DNA-binding</keyword>
<dbReference type="PROSITE" id="PS50931">
    <property type="entry name" value="HTH_LYSR"/>
    <property type="match status" value="1"/>
</dbReference>
<sequence>MTQSGVSQHISKLEAQLNQVLIVRDGKRFSLSPAGEKLHNHGRAILDDLIDLEQSIGDDPAYEGCVRIMSPGSLGLKLYPHLLDLQAKHQNLVIDYRFAPNSEIELAVANKTVDLGLMTAKSKLEDVCSQSIAKEQLLLVTPACLAQPSWQSISELGFVDHPDGSHHANLLLGANYPEFQHASLLKKKGFSNQIGLILQPVSMGFGFTVLPAPAVEAFGLQEKVAIHTLNNPVFETVYLCTRRNYVCPKRVETVAKEIGKLL</sequence>
<dbReference type="AlphaFoldDB" id="A0A161XV90"/>
<evidence type="ECO:0000256" key="1">
    <source>
        <dbReference type="ARBA" id="ARBA00009437"/>
    </source>
</evidence>
<evidence type="ECO:0000256" key="3">
    <source>
        <dbReference type="ARBA" id="ARBA00023125"/>
    </source>
</evidence>
<dbReference type="Proteomes" id="UP000076643">
    <property type="component" value="Unassembled WGS sequence"/>
</dbReference>
<organism evidence="6 7">
    <name type="scientific">Pseudoalteromonas luteoviolacea DSM 6061</name>
    <dbReference type="NCBI Taxonomy" id="1365250"/>
    <lineage>
        <taxon>Bacteria</taxon>
        <taxon>Pseudomonadati</taxon>
        <taxon>Pseudomonadota</taxon>
        <taxon>Gammaproteobacteria</taxon>
        <taxon>Alteromonadales</taxon>
        <taxon>Pseudoalteromonadaceae</taxon>
        <taxon>Pseudoalteromonas</taxon>
    </lineage>
</organism>
<dbReference type="PATRIC" id="fig|1365250.3.peg.3245"/>
<dbReference type="Gene3D" id="1.10.10.10">
    <property type="entry name" value="Winged helix-like DNA-binding domain superfamily/Winged helix DNA-binding domain"/>
    <property type="match status" value="1"/>
</dbReference>
<dbReference type="PANTHER" id="PTHR30126">
    <property type="entry name" value="HTH-TYPE TRANSCRIPTIONAL REGULATOR"/>
    <property type="match status" value="1"/>
</dbReference>
<evidence type="ECO:0000313" key="7">
    <source>
        <dbReference type="Proteomes" id="UP000076643"/>
    </source>
</evidence>
<feature type="domain" description="HTH lysR-type" evidence="5">
    <location>
        <begin position="1"/>
        <end position="32"/>
    </location>
</feature>
<evidence type="ECO:0000256" key="2">
    <source>
        <dbReference type="ARBA" id="ARBA00023015"/>
    </source>
</evidence>
<evidence type="ECO:0000256" key="4">
    <source>
        <dbReference type="ARBA" id="ARBA00023163"/>
    </source>
</evidence>
<dbReference type="Pfam" id="PF00126">
    <property type="entry name" value="HTH_1"/>
    <property type="match status" value="1"/>
</dbReference>
<dbReference type="SUPFAM" id="SSF46785">
    <property type="entry name" value="Winged helix' DNA-binding domain"/>
    <property type="match status" value="1"/>
</dbReference>
<dbReference type="CDD" id="cd05466">
    <property type="entry name" value="PBP2_LTTR_substrate"/>
    <property type="match status" value="1"/>
</dbReference>
<accession>A0A161XV90</accession>
<reference evidence="6 7" key="1">
    <citation type="submission" date="2013-07" db="EMBL/GenBank/DDBJ databases">
        <title>Comparative Genomic and Metabolomic Analysis of Twelve Strains of Pseudoalteromonas luteoviolacea.</title>
        <authorList>
            <person name="Vynne N.G."/>
            <person name="Mansson M."/>
            <person name="Gram L."/>
        </authorList>
    </citation>
    <scope>NUCLEOTIDE SEQUENCE [LARGE SCALE GENOMIC DNA]</scope>
    <source>
        <strain evidence="6 7">DSM 6061</strain>
    </source>
</reference>
<dbReference type="Gene3D" id="3.40.190.10">
    <property type="entry name" value="Periplasmic binding protein-like II"/>
    <property type="match status" value="2"/>
</dbReference>
<gene>
    <name evidence="6" type="ORF">N475_18240</name>
</gene>
<dbReference type="InterPro" id="IPR000847">
    <property type="entry name" value="LysR_HTH_N"/>
</dbReference>
<proteinExistence type="inferred from homology"/>
<comment type="caution">
    <text evidence="6">The sequence shown here is derived from an EMBL/GenBank/DDBJ whole genome shotgun (WGS) entry which is preliminary data.</text>
</comment>
<protein>
    <recommendedName>
        <fullName evidence="5">HTH lysR-type domain-containing protein</fullName>
    </recommendedName>
</protein>
<dbReference type="GO" id="GO:0000976">
    <property type="term" value="F:transcription cis-regulatory region binding"/>
    <property type="evidence" value="ECO:0007669"/>
    <property type="project" value="TreeGrafter"/>
</dbReference>
<dbReference type="InterPro" id="IPR036390">
    <property type="entry name" value="WH_DNA-bd_sf"/>
</dbReference>
<name>A0A161XV90_9GAMM</name>
<evidence type="ECO:0000259" key="5">
    <source>
        <dbReference type="PROSITE" id="PS50931"/>
    </source>
</evidence>
<keyword evidence="4" id="KW-0804">Transcription</keyword>
<dbReference type="EMBL" id="AUYB01000111">
    <property type="protein sequence ID" value="KZN35777.1"/>
    <property type="molecule type" value="Genomic_DNA"/>
</dbReference>
<keyword evidence="7" id="KW-1185">Reference proteome</keyword>
<dbReference type="InterPro" id="IPR036388">
    <property type="entry name" value="WH-like_DNA-bd_sf"/>
</dbReference>
<dbReference type="GO" id="GO:0003700">
    <property type="term" value="F:DNA-binding transcription factor activity"/>
    <property type="evidence" value="ECO:0007669"/>
    <property type="project" value="InterPro"/>
</dbReference>
<dbReference type="PANTHER" id="PTHR30126:SF99">
    <property type="entry name" value="TRANSCRIPTIONAL REGULATOR LYSR FAMILY"/>
    <property type="match status" value="1"/>
</dbReference>
<keyword evidence="2" id="KW-0805">Transcription regulation</keyword>